<accession>A0ABD3CPR5</accession>
<dbReference type="InterPro" id="IPR000209">
    <property type="entry name" value="Peptidase_S8/S53_dom"/>
</dbReference>
<evidence type="ECO:0000256" key="2">
    <source>
        <dbReference type="ARBA" id="ARBA00022670"/>
    </source>
</evidence>
<dbReference type="Pfam" id="PF05922">
    <property type="entry name" value="Inhibitor_I9"/>
    <property type="match status" value="1"/>
</dbReference>
<dbReference type="Gene3D" id="3.30.70.80">
    <property type="entry name" value="Peptidase S8 propeptide/proteinase inhibitor I9"/>
    <property type="match status" value="1"/>
</dbReference>
<keyword evidence="4 7" id="KW-0378">Hydrolase</keyword>
<gene>
    <name evidence="12" type="ORF">CASFOL_024942</name>
</gene>
<dbReference type="PROSITE" id="PS00138">
    <property type="entry name" value="SUBTILASE_SER"/>
    <property type="match status" value="1"/>
</dbReference>
<name>A0ABD3CPR5_9LAMI</name>
<feature type="active site" description="Charge relay system" evidence="6 7">
    <location>
        <position position="211"/>
    </location>
</feature>
<dbReference type="Pfam" id="PF17766">
    <property type="entry name" value="fn3_6"/>
    <property type="match status" value="1"/>
</dbReference>
<feature type="domain" description="Subtilisin-like protease fibronectin type-III" evidence="11">
    <location>
        <begin position="641"/>
        <end position="742"/>
    </location>
</feature>
<feature type="active site" description="Charge relay system" evidence="6 7">
    <location>
        <position position="146"/>
    </location>
</feature>
<dbReference type="InterPro" id="IPR037045">
    <property type="entry name" value="S8pro/Inhibitor_I9_sf"/>
</dbReference>
<dbReference type="PROSITE" id="PS00137">
    <property type="entry name" value="SUBTILASE_HIS"/>
    <property type="match status" value="1"/>
</dbReference>
<evidence type="ECO:0000259" key="9">
    <source>
        <dbReference type="Pfam" id="PF00082"/>
    </source>
</evidence>
<dbReference type="PANTHER" id="PTHR10795">
    <property type="entry name" value="PROPROTEIN CONVERTASE SUBTILISIN/KEXIN"/>
    <property type="match status" value="1"/>
</dbReference>
<reference evidence="13" key="1">
    <citation type="journal article" date="2024" name="IScience">
        <title>Strigolactones Initiate the Formation of Haustorium-like Structures in Castilleja.</title>
        <authorList>
            <person name="Buerger M."/>
            <person name="Peterson D."/>
            <person name="Chory J."/>
        </authorList>
    </citation>
    <scope>NUCLEOTIDE SEQUENCE [LARGE SCALE GENOMIC DNA]</scope>
</reference>
<dbReference type="InterPro" id="IPR022398">
    <property type="entry name" value="Peptidase_S8_His-AS"/>
</dbReference>
<dbReference type="PRINTS" id="PR00723">
    <property type="entry name" value="SUBTILISIN"/>
</dbReference>
<evidence type="ECO:0000256" key="7">
    <source>
        <dbReference type="PROSITE-ProRule" id="PRU01240"/>
    </source>
</evidence>
<dbReference type="Pfam" id="PF00082">
    <property type="entry name" value="Peptidase_S8"/>
    <property type="match status" value="1"/>
</dbReference>
<evidence type="ECO:0000256" key="1">
    <source>
        <dbReference type="ARBA" id="ARBA00011073"/>
    </source>
</evidence>
<keyword evidence="5 7" id="KW-0720">Serine protease</keyword>
<dbReference type="InterPro" id="IPR015500">
    <property type="entry name" value="Peptidase_S8_subtilisin-rel"/>
</dbReference>
<keyword evidence="2 7" id="KW-0645">Protease</keyword>
<dbReference type="Proteomes" id="UP001632038">
    <property type="component" value="Unassembled WGS sequence"/>
</dbReference>
<dbReference type="Gene3D" id="3.40.50.200">
    <property type="entry name" value="Peptidase S8/S53 domain"/>
    <property type="match status" value="2"/>
</dbReference>
<dbReference type="Gene3D" id="2.60.40.2310">
    <property type="match status" value="1"/>
</dbReference>
<evidence type="ECO:0000256" key="3">
    <source>
        <dbReference type="ARBA" id="ARBA00022729"/>
    </source>
</evidence>
<feature type="domain" description="Peptidase S8/S53" evidence="9">
    <location>
        <begin position="138"/>
        <end position="568"/>
    </location>
</feature>
<evidence type="ECO:0000256" key="4">
    <source>
        <dbReference type="ARBA" id="ARBA00022801"/>
    </source>
</evidence>
<dbReference type="GO" id="GO:0004252">
    <property type="term" value="F:serine-type endopeptidase activity"/>
    <property type="evidence" value="ECO:0007669"/>
    <property type="project" value="UniProtKB-UniRule"/>
</dbReference>
<keyword evidence="3 8" id="KW-0732">Signal</keyword>
<dbReference type="InterPro" id="IPR036852">
    <property type="entry name" value="Peptidase_S8/S53_dom_sf"/>
</dbReference>
<dbReference type="CDD" id="cd04852">
    <property type="entry name" value="Peptidases_S8_3"/>
    <property type="match status" value="1"/>
</dbReference>
<dbReference type="InterPro" id="IPR041469">
    <property type="entry name" value="Subtilisin-like_FN3"/>
</dbReference>
<dbReference type="AlphaFoldDB" id="A0ABD3CPR5"/>
<evidence type="ECO:0000259" key="10">
    <source>
        <dbReference type="Pfam" id="PF05922"/>
    </source>
</evidence>
<feature type="signal peptide" evidence="8">
    <location>
        <begin position="1"/>
        <end position="18"/>
    </location>
</feature>
<evidence type="ECO:0000313" key="12">
    <source>
        <dbReference type="EMBL" id="KAL3631958.1"/>
    </source>
</evidence>
<organism evidence="12 13">
    <name type="scientific">Castilleja foliolosa</name>
    <dbReference type="NCBI Taxonomy" id="1961234"/>
    <lineage>
        <taxon>Eukaryota</taxon>
        <taxon>Viridiplantae</taxon>
        <taxon>Streptophyta</taxon>
        <taxon>Embryophyta</taxon>
        <taxon>Tracheophyta</taxon>
        <taxon>Spermatophyta</taxon>
        <taxon>Magnoliopsida</taxon>
        <taxon>eudicotyledons</taxon>
        <taxon>Gunneridae</taxon>
        <taxon>Pentapetalae</taxon>
        <taxon>asterids</taxon>
        <taxon>lamiids</taxon>
        <taxon>Lamiales</taxon>
        <taxon>Orobanchaceae</taxon>
        <taxon>Pedicularideae</taxon>
        <taxon>Castillejinae</taxon>
        <taxon>Castilleja</taxon>
    </lineage>
</organism>
<dbReference type="InterPro" id="IPR034197">
    <property type="entry name" value="Peptidases_S8_3"/>
</dbReference>
<dbReference type="InterPro" id="IPR010259">
    <property type="entry name" value="S8pro/Inhibitor_I9"/>
</dbReference>
<comment type="similarity">
    <text evidence="1 7">Belongs to the peptidase S8 family.</text>
</comment>
<evidence type="ECO:0000256" key="8">
    <source>
        <dbReference type="SAM" id="SignalP"/>
    </source>
</evidence>
<keyword evidence="13" id="KW-1185">Reference proteome</keyword>
<protein>
    <recommendedName>
        <fullName evidence="14">Subtilisin-like protease</fullName>
    </recommendedName>
</protein>
<evidence type="ECO:0000256" key="6">
    <source>
        <dbReference type="PIRSR" id="PIRSR615500-1"/>
    </source>
</evidence>
<sequence length="772" mass="82334">MSSPALLDLVILARLALAFLLVATLLDHHITVASESNQVYIVYMGATRSTKNHHADLVSSLAESNVLLHTYERGFQGFAARLSDEEVKSLSSHPGVVSVFPDTVFQVQTTHSWDFLEQQVPDVDFDSTSTSTVESSSSDTIIGFLDTGIWPESQSFNDVDMDPIPSRWKGVCMTGINFTSTACNRKLIGARYYDDEAGSYMMGTPRDGDGHGTHVASTAAGRHVVGASYYGLATGTARGGSLPSFDDAIADGVDILSVSLVHDQAVVDFTSDPIAIGAFHAVENGITVVCSAGNVGPSPATVSNVAPWILTVAATTIDRELVAGVVLGRNLEVIKGRGINFSNLKSTPDYPLIDGVSAKLGSQQSDHAAGNCNPGSLDGEKVKGKILLCANNVMLGEVVSKFEDLIINYGVVGMLLVDNEEERPPNFGTNPIALISVEDGVRVLSYIRTSRNPMATILPTVAMKSDNKPAPVVASFSSRGPIAGIETLLKPDIAAPGLMILAAWPTFITDQTIMGREPPEFAFQSGTSMACPHAAAVAAMVKSLNPTWGPSAIRSAIITTAMNRNNLGSSMTTLAGSRASPYDIGAGEISTSGPIHPGLVYEIETQDYVQFLCDIGYDSAKIGLISPHVVCPGNSSSSVSEMNYPSFSISNLHENEVRTVTRTVTSVGNDDESIYEADIDAPAGVEVRVVPAQLRFTKNVRKLRFQVAFKLTSDVKSRREDVLFGTIAWKSVESKVRSPFVVTVNNNVTRSGCAAASPSFRFLCYALIFLFV</sequence>
<evidence type="ECO:0000259" key="11">
    <source>
        <dbReference type="Pfam" id="PF17766"/>
    </source>
</evidence>
<dbReference type="EMBL" id="JAVIJP010000032">
    <property type="protein sequence ID" value="KAL3631958.1"/>
    <property type="molecule type" value="Genomic_DNA"/>
</dbReference>
<comment type="caution">
    <text evidence="12">The sequence shown here is derived from an EMBL/GenBank/DDBJ whole genome shotgun (WGS) entry which is preliminary data.</text>
</comment>
<feature type="chain" id="PRO_5044872479" description="Subtilisin-like protease" evidence="8">
    <location>
        <begin position="19"/>
        <end position="772"/>
    </location>
</feature>
<dbReference type="GO" id="GO:0006508">
    <property type="term" value="P:proteolysis"/>
    <property type="evidence" value="ECO:0007669"/>
    <property type="project" value="UniProtKB-KW"/>
</dbReference>
<dbReference type="PROSITE" id="PS51892">
    <property type="entry name" value="SUBTILASE"/>
    <property type="match status" value="1"/>
</dbReference>
<feature type="domain" description="Inhibitor I9" evidence="10">
    <location>
        <begin position="39"/>
        <end position="107"/>
    </location>
</feature>
<dbReference type="SUPFAM" id="SSF54897">
    <property type="entry name" value="Protease propeptides/inhibitors"/>
    <property type="match status" value="1"/>
</dbReference>
<dbReference type="SUPFAM" id="SSF52743">
    <property type="entry name" value="Subtilisin-like"/>
    <property type="match status" value="1"/>
</dbReference>
<dbReference type="InterPro" id="IPR023828">
    <property type="entry name" value="Peptidase_S8_Ser-AS"/>
</dbReference>
<feature type="active site" description="Charge relay system" evidence="6 7">
    <location>
        <position position="528"/>
    </location>
</feature>
<evidence type="ECO:0000256" key="5">
    <source>
        <dbReference type="ARBA" id="ARBA00022825"/>
    </source>
</evidence>
<evidence type="ECO:0008006" key="14">
    <source>
        <dbReference type="Google" id="ProtNLM"/>
    </source>
</evidence>
<dbReference type="CDD" id="cd02120">
    <property type="entry name" value="PA_subtilisin_like"/>
    <property type="match status" value="1"/>
</dbReference>
<dbReference type="InterPro" id="IPR045051">
    <property type="entry name" value="SBT"/>
</dbReference>
<proteinExistence type="inferred from homology"/>
<evidence type="ECO:0000313" key="13">
    <source>
        <dbReference type="Proteomes" id="UP001632038"/>
    </source>
</evidence>